<sequence length="777" mass="87190">MSSPKDHLLPSVAAAGSVSSGVSTDAAPQEATTSLSKISLVIDSLKKEVEAERCVYIKKKMEENRMKLAGITNNNHRFSVARRNLGIINGGKTHNFLTKRQKDAIDMRNGDAISSSQDDGRASVILLGCGIPVENYVPPINLPKVEKIPPYTTWIFLDRNQKMTEDQTVVGRRRIYYDQNGGEALICSDSEEDETVDEEDEKKEFAESEDNIIRSTIEQTGPSDIVYDLLAQRLSRKPCEIKERYEALKCSKPSDADFNMNSFLDKDLETAQDSFNKLFCRRCLAENGCSAWKSMDDESVPCGPHCYLQGTYTREGEFLRKRLKTSSNAHKDYERIDSETIPVHDVNPTNRSPSPNKKKRMRKSVKGGGEETKEFTSSSTKAKLLSKSQSRRKDSFVPTGNQLIPGSNNTKKKNVLAYDQTFGKITDFESWRTLEKCLFKKGLKIFGQNSCLIARNVMGGRKTCTEVYHVLHYHENKVNKLYSQGSNSIDSQNGVDMTKSNENMGTARRRRSNVFHRRSRYRRLKYTWKSAGSHSLRKRISDIKDLHCRQYNPCGCHSVCGDARKLAKFVLGDVIVPKASAEVASALALLLTENVTLICGDGTLGSPGTKGNSYECQNMKLLLKQQQRVLLGRSEVSGWGAFLKNSVAKDEYLGEYTGELISHHEADKRGKIYDLENSSFLFNLNDQYVLDAYRKGDKLKFANHSPDPNCYAKVMMVAGDHRVGIFAKENISAGEELFYDYRYEPDKAPSWAKKPGDCSRKEDATASSSSGRAKKLA</sequence>
<dbReference type="InterPro" id="IPR045318">
    <property type="entry name" value="EZH1/2-like"/>
</dbReference>
<feature type="compositionally biased region" description="Basic residues" evidence="1">
    <location>
        <begin position="356"/>
        <end position="365"/>
    </location>
</feature>
<dbReference type="CDD" id="cd10519">
    <property type="entry name" value="SET_EZH"/>
    <property type="match status" value="1"/>
</dbReference>
<reference evidence="3" key="1">
    <citation type="journal article" date="2023" name="bioRxiv">
        <title>Improved chromosome-level genome assembly for marigold (Tagetes erecta).</title>
        <authorList>
            <person name="Jiang F."/>
            <person name="Yuan L."/>
            <person name="Wang S."/>
            <person name="Wang H."/>
            <person name="Xu D."/>
            <person name="Wang A."/>
            <person name="Fan W."/>
        </authorList>
    </citation>
    <scope>NUCLEOTIDE SEQUENCE</scope>
    <source>
        <strain evidence="3">WSJ</strain>
        <tissue evidence="3">Leaf</tissue>
    </source>
</reference>
<dbReference type="SUPFAM" id="SSF82199">
    <property type="entry name" value="SET domain"/>
    <property type="match status" value="1"/>
</dbReference>
<dbReference type="SMART" id="SM00317">
    <property type="entry name" value="SET"/>
    <property type="match status" value="1"/>
</dbReference>
<organism evidence="3 4">
    <name type="scientific">Tagetes erecta</name>
    <name type="common">African marigold</name>
    <dbReference type="NCBI Taxonomy" id="13708"/>
    <lineage>
        <taxon>Eukaryota</taxon>
        <taxon>Viridiplantae</taxon>
        <taxon>Streptophyta</taxon>
        <taxon>Embryophyta</taxon>
        <taxon>Tracheophyta</taxon>
        <taxon>Spermatophyta</taxon>
        <taxon>Magnoliopsida</taxon>
        <taxon>eudicotyledons</taxon>
        <taxon>Gunneridae</taxon>
        <taxon>Pentapetalae</taxon>
        <taxon>asterids</taxon>
        <taxon>campanulids</taxon>
        <taxon>Asterales</taxon>
        <taxon>Asteraceae</taxon>
        <taxon>Asteroideae</taxon>
        <taxon>Heliantheae alliance</taxon>
        <taxon>Tageteae</taxon>
        <taxon>Tagetes</taxon>
    </lineage>
</organism>
<feature type="compositionally biased region" description="Low complexity" evidence="1">
    <location>
        <begin position="376"/>
        <end position="388"/>
    </location>
</feature>
<gene>
    <name evidence="3" type="ORF">QVD17_36819</name>
</gene>
<dbReference type="Pfam" id="PF25996">
    <property type="entry name" value="HTH_CLF_N"/>
    <property type="match status" value="1"/>
</dbReference>
<dbReference type="InterPro" id="IPR001214">
    <property type="entry name" value="SET_dom"/>
</dbReference>
<dbReference type="Proteomes" id="UP001229421">
    <property type="component" value="Unassembled WGS sequence"/>
</dbReference>
<feature type="compositionally biased region" description="Polar residues" evidence="1">
    <location>
        <begin position="398"/>
        <end position="408"/>
    </location>
</feature>
<dbReference type="PROSITE" id="PS50280">
    <property type="entry name" value="SET"/>
    <property type="match status" value="1"/>
</dbReference>
<feature type="domain" description="SET" evidence="2">
    <location>
        <begin position="627"/>
        <end position="742"/>
    </location>
</feature>
<dbReference type="GO" id="GO:0005634">
    <property type="term" value="C:nucleus"/>
    <property type="evidence" value="ECO:0007669"/>
    <property type="project" value="TreeGrafter"/>
</dbReference>
<dbReference type="AlphaFoldDB" id="A0AAD8NHP5"/>
<proteinExistence type="predicted"/>
<feature type="region of interest" description="Disordered" evidence="1">
    <location>
        <begin position="334"/>
        <end position="408"/>
    </location>
</feature>
<feature type="region of interest" description="Disordered" evidence="1">
    <location>
        <begin position="748"/>
        <end position="777"/>
    </location>
</feature>
<dbReference type="GO" id="GO:0046976">
    <property type="term" value="F:histone H3K27 methyltransferase activity"/>
    <property type="evidence" value="ECO:0007669"/>
    <property type="project" value="TreeGrafter"/>
</dbReference>
<evidence type="ECO:0000259" key="2">
    <source>
        <dbReference type="PROSITE" id="PS50280"/>
    </source>
</evidence>
<comment type="caution">
    <text evidence="3">The sequence shown here is derived from an EMBL/GenBank/DDBJ whole genome shotgun (WGS) entry which is preliminary data.</text>
</comment>
<accession>A0AAD8NHP5</accession>
<dbReference type="Gene3D" id="2.170.270.10">
    <property type="entry name" value="SET domain"/>
    <property type="match status" value="1"/>
</dbReference>
<dbReference type="PANTHER" id="PTHR45747:SF19">
    <property type="entry name" value="HISTONE-LYSINE N-METHYLTRANSFERASE"/>
    <property type="match status" value="1"/>
</dbReference>
<name>A0AAD8NHP5_TARER</name>
<dbReference type="GO" id="GO:0031507">
    <property type="term" value="P:heterochromatin formation"/>
    <property type="evidence" value="ECO:0007669"/>
    <property type="project" value="TreeGrafter"/>
</dbReference>
<protein>
    <recommendedName>
        <fullName evidence="2">SET domain-containing protein</fullName>
    </recommendedName>
</protein>
<evidence type="ECO:0000313" key="3">
    <source>
        <dbReference type="EMBL" id="KAK1410284.1"/>
    </source>
</evidence>
<feature type="compositionally biased region" description="Basic and acidic residues" evidence="1">
    <location>
        <begin position="754"/>
        <end position="764"/>
    </location>
</feature>
<dbReference type="Pfam" id="PF00856">
    <property type="entry name" value="SET"/>
    <property type="match status" value="1"/>
</dbReference>
<keyword evidence="4" id="KW-1185">Reference proteome</keyword>
<dbReference type="InterPro" id="IPR046341">
    <property type="entry name" value="SET_dom_sf"/>
</dbReference>
<dbReference type="InterPro" id="IPR058609">
    <property type="entry name" value="HTH_CLF-like"/>
</dbReference>
<dbReference type="GO" id="GO:0003682">
    <property type="term" value="F:chromatin binding"/>
    <property type="evidence" value="ECO:0007669"/>
    <property type="project" value="TreeGrafter"/>
</dbReference>
<evidence type="ECO:0000256" key="1">
    <source>
        <dbReference type="SAM" id="MobiDB-lite"/>
    </source>
</evidence>
<dbReference type="PANTHER" id="PTHR45747">
    <property type="entry name" value="HISTONE-LYSINE N-METHYLTRANSFERASE E(Z)"/>
    <property type="match status" value="1"/>
</dbReference>
<evidence type="ECO:0000313" key="4">
    <source>
        <dbReference type="Proteomes" id="UP001229421"/>
    </source>
</evidence>
<dbReference type="EMBL" id="JAUHHV010000010">
    <property type="protein sequence ID" value="KAK1410284.1"/>
    <property type="molecule type" value="Genomic_DNA"/>
</dbReference>